<comment type="cofactor">
    <cofactor evidence="4">
        <name>Mg(2+)</name>
        <dbReference type="ChEBI" id="CHEBI:18420"/>
    </cofactor>
</comment>
<comment type="subunit">
    <text evidence="4">Homodimer.</text>
</comment>
<dbReference type="InterPro" id="IPR008226">
    <property type="entry name" value="Mini3_fam"/>
</dbReference>
<evidence type="ECO:0000313" key="7">
    <source>
        <dbReference type="Proteomes" id="UP001596147"/>
    </source>
</evidence>
<evidence type="ECO:0000256" key="1">
    <source>
        <dbReference type="ARBA" id="ARBA00022722"/>
    </source>
</evidence>
<keyword evidence="4" id="KW-0963">Cytoplasm</keyword>
<dbReference type="SMART" id="SM00535">
    <property type="entry name" value="RIBOc"/>
    <property type="match status" value="1"/>
</dbReference>
<dbReference type="PIRSF" id="PIRSF005520">
    <property type="entry name" value="UCP005520"/>
    <property type="match status" value="1"/>
</dbReference>
<feature type="active site" evidence="4">
    <location>
        <position position="19"/>
    </location>
</feature>
<dbReference type="Pfam" id="PF00636">
    <property type="entry name" value="Ribonuclease_3"/>
    <property type="match status" value="1"/>
</dbReference>
<comment type="function">
    <text evidence="4">Involved in correct processing of both the 5' and 3' ends of 23S rRNA precursor. Processes 30S rRNA precursor transcript even in absence of ribonuclease 3 (Rnc); Rnc processes 30S rRNA into smaller rRNA precursors.</text>
</comment>
<dbReference type="SUPFAM" id="SSF69065">
    <property type="entry name" value="RNase III domain-like"/>
    <property type="match status" value="1"/>
</dbReference>
<keyword evidence="7" id="KW-1185">Reference proteome</keyword>
<accession>A0ABW0LIX5</accession>
<dbReference type="PANTHER" id="PTHR34276:SF1">
    <property type="entry name" value="MINI-RIBONUCLEASE 3"/>
    <property type="match status" value="1"/>
</dbReference>
<dbReference type="EC" id="3.1.26.-" evidence="4"/>
<keyword evidence="3 4" id="KW-0378">Hydrolase</keyword>
<feature type="domain" description="RNase III" evidence="5">
    <location>
        <begin position="1"/>
        <end position="130"/>
    </location>
</feature>
<evidence type="ECO:0000256" key="4">
    <source>
        <dbReference type="HAMAP-Rule" id="MF_01468"/>
    </source>
</evidence>
<proteinExistence type="inferred from homology"/>
<comment type="similarity">
    <text evidence="4">Belongs to the MrnC RNase family.</text>
</comment>
<evidence type="ECO:0000256" key="3">
    <source>
        <dbReference type="ARBA" id="ARBA00022801"/>
    </source>
</evidence>
<name>A0ABW0LIX5_9BACI</name>
<reference evidence="7" key="1">
    <citation type="journal article" date="2019" name="Int. J. Syst. Evol. Microbiol.">
        <title>The Global Catalogue of Microorganisms (GCM) 10K type strain sequencing project: providing services to taxonomists for standard genome sequencing and annotation.</title>
        <authorList>
            <consortium name="The Broad Institute Genomics Platform"/>
            <consortium name="The Broad Institute Genome Sequencing Center for Infectious Disease"/>
            <person name="Wu L."/>
            <person name="Ma J."/>
        </authorList>
    </citation>
    <scope>NUCLEOTIDE SEQUENCE [LARGE SCALE GENOMIC DNA]</scope>
    <source>
        <strain evidence="7">CGMCC 1.12237</strain>
    </source>
</reference>
<keyword evidence="1 4" id="KW-0540">Nuclease</keyword>
<dbReference type="RefSeq" id="WP_144924579.1">
    <property type="nucleotide sequence ID" value="NZ_JBHSMC010000019.1"/>
</dbReference>
<organism evidence="6 7">
    <name type="scientific">Lederbergia graminis</name>
    <dbReference type="NCBI Taxonomy" id="735518"/>
    <lineage>
        <taxon>Bacteria</taxon>
        <taxon>Bacillati</taxon>
        <taxon>Bacillota</taxon>
        <taxon>Bacilli</taxon>
        <taxon>Bacillales</taxon>
        <taxon>Bacillaceae</taxon>
        <taxon>Lederbergia</taxon>
    </lineage>
</organism>
<evidence type="ECO:0000313" key="6">
    <source>
        <dbReference type="EMBL" id="MFC5465845.1"/>
    </source>
</evidence>
<dbReference type="InterPro" id="IPR036389">
    <property type="entry name" value="RNase_III_sf"/>
</dbReference>
<sequence length="136" mass="15676">MVEADYKQMNGLALAYVGDAVYDLFVRHHLLNHGITKPNRLHREATKYVSAKAQAKILKYMVDTSFLKEEEEHVMKRGRNAKSGTIPKNTDVQTYRYSTAFEAVLGWVYLSNNKERLNEILQAAIDFIDNERVKLV</sequence>
<dbReference type="EMBL" id="JBHSMC010000019">
    <property type="protein sequence ID" value="MFC5465845.1"/>
    <property type="molecule type" value="Genomic_DNA"/>
</dbReference>
<keyword evidence="4" id="KW-0699">rRNA-binding</keyword>
<evidence type="ECO:0000256" key="2">
    <source>
        <dbReference type="ARBA" id="ARBA00022759"/>
    </source>
</evidence>
<gene>
    <name evidence="4" type="primary">mrnC</name>
    <name evidence="6" type="ORF">ACFPM4_14025</name>
</gene>
<keyword evidence="4" id="KW-0694">RNA-binding</keyword>
<dbReference type="Proteomes" id="UP001596147">
    <property type="component" value="Unassembled WGS sequence"/>
</dbReference>
<comment type="caution">
    <text evidence="6">The sequence shown here is derived from an EMBL/GenBank/DDBJ whole genome shotgun (WGS) entry which is preliminary data.</text>
</comment>
<keyword evidence="4" id="KW-0698">rRNA processing</keyword>
<comment type="subcellular location">
    <subcellularLocation>
        <location evidence="4">Cytoplasm</location>
    </subcellularLocation>
</comment>
<dbReference type="PANTHER" id="PTHR34276">
    <property type="entry name" value="MINI-RIBONUCLEASE 3"/>
    <property type="match status" value="1"/>
</dbReference>
<dbReference type="InterPro" id="IPR000999">
    <property type="entry name" value="RNase_III_dom"/>
</dbReference>
<keyword evidence="4" id="KW-0690">Ribosome biogenesis</keyword>
<protein>
    <recommendedName>
        <fullName evidence="4">Mini-ribonuclease 3</fullName>
        <shortName evidence="4">Mini-3</shortName>
        <shortName evidence="4">Mini-RNase 3</shortName>
        <ecNumber evidence="4">3.1.26.-</ecNumber>
    </recommendedName>
    <alternativeName>
        <fullName evidence="4">Mini-RNase III</fullName>
        <shortName evidence="4">Mini-III</shortName>
    </alternativeName>
</protein>
<keyword evidence="2 4" id="KW-0255">Endonuclease</keyword>
<evidence type="ECO:0000259" key="5">
    <source>
        <dbReference type="SMART" id="SM00535"/>
    </source>
</evidence>
<dbReference type="Gene3D" id="1.10.1520.10">
    <property type="entry name" value="Ribonuclease III domain"/>
    <property type="match status" value="1"/>
</dbReference>
<dbReference type="CDD" id="cd00593">
    <property type="entry name" value="RIBOc"/>
    <property type="match status" value="1"/>
</dbReference>
<dbReference type="HAMAP" id="MF_01468">
    <property type="entry name" value="RNase_Mini_III"/>
    <property type="match status" value="1"/>
</dbReference>
<keyword evidence="4" id="KW-0460">Magnesium</keyword>